<dbReference type="InterPro" id="IPR050445">
    <property type="entry name" value="Bact_polysacc_biosynth/exp"/>
</dbReference>
<dbReference type="GO" id="GO:0004715">
    <property type="term" value="F:non-membrane spanning protein tyrosine kinase activity"/>
    <property type="evidence" value="ECO:0007669"/>
    <property type="project" value="UniProtKB-EC"/>
</dbReference>
<feature type="transmembrane region" description="Helical" evidence="3">
    <location>
        <begin position="31"/>
        <end position="53"/>
    </location>
</feature>
<dbReference type="SUPFAM" id="SSF52540">
    <property type="entry name" value="P-loop containing nucleoside triphosphate hydrolases"/>
    <property type="match status" value="1"/>
</dbReference>
<dbReference type="NCBIfam" id="TIGR01007">
    <property type="entry name" value="eps_fam"/>
    <property type="match status" value="1"/>
</dbReference>
<dbReference type="PANTHER" id="PTHR32309">
    <property type="entry name" value="TYROSINE-PROTEIN KINASE"/>
    <property type="match status" value="1"/>
</dbReference>
<name>A0ABS7L8Z5_9FIRM</name>
<keyword evidence="3" id="KW-0812">Transmembrane</keyword>
<evidence type="ECO:0000313" key="5">
    <source>
        <dbReference type="Proteomes" id="UP000779049"/>
    </source>
</evidence>
<dbReference type="InterPro" id="IPR005702">
    <property type="entry name" value="Wzc-like_C"/>
</dbReference>
<feature type="transmembrane region" description="Helical" evidence="3">
    <location>
        <begin position="185"/>
        <end position="203"/>
    </location>
</feature>
<organism evidence="4 5">
    <name type="scientific">Sellimonas caecigallum</name>
    <dbReference type="NCBI Taxonomy" id="2592333"/>
    <lineage>
        <taxon>Bacteria</taxon>
        <taxon>Bacillati</taxon>
        <taxon>Bacillota</taxon>
        <taxon>Clostridia</taxon>
        <taxon>Lachnospirales</taxon>
        <taxon>Lachnospiraceae</taxon>
        <taxon>Sellimonas</taxon>
    </lineage>
</organism>
<keyword evidence="2" id="KW-0067">ATP-binding</keyword>
<comment type="caution">
    <text evidence="4">The sequence shown here is derived from an EMBL/GenBank/DDBJ whole genome shotgun (WGS) entry which is preliminary data.</text>
</comment>
<gene>
    <name evidence="4" type="ORF">FLB61_09730</name>
</gene>
<dbReference type="EC" id="2.7.10.2" evidence="4"/>
<evidence type="ECO:0000256" key="3">
    <source>
        <dbReference type="SAM" id="Phobius"/>
    </source>
</evidence>
<keyword evidence="4" id="KW-0808">Transferase</keyword>
<dbReference type="RefSeq" id="WP_221920023.1">
    <property type="nucleotide sequence ID" value="NZ_CP173660.1"/>
</dbReference>
<dbReference type="PANTHER" id="PTHR32309:SF31">
    <property type="entry name" value="CAPSULAR EXOPOLYSACCHARIDE FAMILY"/>
    <property type="match status" value="1"/>
</dbReference>
<evidence type="ECO:0000313" key="4">
    <source>
        <dbReference type="EMBL" id="MBY0759359.1"/>
    </source>
</evidence>
<dbReference type="Pfam" id="PF10609">
    <property type="entry name" value="ParA"/>
    <property type="match status" value="1"/>
</dbReference>
<dbReference type="EMBL" id="VIRV01000014">
    <property type="protein sequence ID" value="MBY0759359.1"/>
    <property type="molecule type" value="Genomic_DNA"/>
</dbReference>
<accession>A0ABS7L8Z5</accession>
<dbReference type="InterPro" id="IPR027417">
    <property type="entry name" value="P-loop_NTPase"/>
</dbReference>
<keyword evidence="3" id="KW-0472">Membrane</keyword>
<keyword evidence="5" id="KW-1185">Reference proteome</keyword>
<proteinExistence type="predicted"/>
<evidence type="ECO:0000256" key="2">
    <source>
        <dbReference type="ARBA" id="ARBA00022840"/>
    </source>
</evidence>
<dbReference type="InterPro" id="IPR033756">
    <property type="entry name" value="YlxH/NBP35"/>
</dbReference>
<protein>
    <submittedName>
        <fullName evidence="4">Polysaccharide biosynthesis tyrosine autokinase</fullName>
        <ecNumber evidence="4">2.7.10.2</ecNumber>
    </submittedName>
</protein>
<reference evidence="4 5" key="1">
    <citation type="journal article" date="2020" name="New Microbes New Infect">
        <title>Sellimonas caecigallum sp. nov., description and genome sequence of a new member of the Sellimonas genus isolated from the cecum of feral chicken.</title>
        <authorList>
            <person name="Wongkuna S."/>
            <person name="Ghimire S."/>
            <person name="Antony L."/>
            <person name="Chankhamhaengdecha S."/>
            <person name="Janvilisri T."/>
            <person name="Scaria J."/>
        </authorList>
    </citation>
    <scope>NUCLEOTIDE SEQUENCE [LARGE SCALE GENOMIC DNA]</scope>
    <source>
        <strain evidence="4 5">SW451</strain>
    </source>
</reference>
<keyword evidence="3" id="KW-1133">Transmembrane helix</keyword>
<dbReference type="CDD" id="cd05387">
    <property type="entry name" value="BY-kinase"/>
    <property type="match status" value="1"/>
</dbReference>
<keyword evidence="1" id="KW-0547">Nucleotide-binding</keyword>
<dbReference type="Proteomes" id="UP000779049">
    <property type="component" value="Unassembled WGS sequence"/>
</dbReference>
<evidence type="ECO:0000256" key="1">
    <source>
        <dbReference type="ARBA" id="ARBA00022741"/>
    </source>
</evidence>
<sequence>MEKNANDNITQYWNENKLEPVTLIHDILVNWWVILLGAITAAMIAFVASNMLYVPQYTTSATFAAVSRSGAGSYSSLGNANSMAETFGKIIKSSSMQKILQKELGKNEIDADIQTSLVGETNLLELRVTSSSPREAFDVINTIMEHYSDISYYSLGSAILEPLQEPGIPLSPTNPLNANSMSKKAFLGAGVLLVLLFAVLSYLKDTVKREDEVESKLDAKSLGAIPFEYKYKSISDLIHRKKEGLLINNPLAGFDFVESNKKMASRVEYQMEESKAKVLVVTSVSENEGKSTAAANLAITLAEKSGRVVIIDGDLRRPSQFLLLGKRVPEEKELGEYLKGNLQMRDVLMESNFPGLIYIGGKNCYSSSTELVQNGKLEELIKQLRSQVDYIIIDSPPAGIIGDSEIYASYADAVMLVSRQNYILAEDINDTLDRFRDLKCRVIGVVLNGVMTFGGFTSAAVGKYSKYGYGRYGKYAKYTKMHRNGE</sequence>
<dbReference type="Gene3D" id="3.40.50.300">
    <property type="entry name" value="P-loop containing nucleotide triphosphate hydrolases"/>
    <property type="match status" value="1"/>
</dbReference>